<dbReference type="NCBIfam" id="TIGR02678">
    <property type="entry name" value="TIGR02678 family protein"/>
    <property type="match status" value="1"/>
</dbReference>
<organism evidence="1 2">
    <name type="scientific">Sulfidibacter corallicola</name>
    <dbReference type="NCBI Taxonomy" id="2818388"/>
    <lineage>
        <taxon>Bacteria</taxon>
        <taxon>Pseudomonadati</taxon>
        <taxon>Acidobacteriota</taxon>
        <taxon>Holophagae</taxon>
        <taxon>Acanthopleuribacterales</taxon>
        <taxon>Acanthopleuribacteraceae</taxon>
        <taxon>Sulfidibacter</taxon>
    </lineage>
</organism>
<dbReference type="InterPro" id="IPR013494">
    <property type="entry name" value="CHP02678"/>
</dbReference>
<evidence type="ECO:0000313" key="1">
    <source>
        <dbReference type="EMBL" id="QTD53400.1"/>
    </source>
</evidence>
<protein>
    <submittedName>
        <fullName evidence="1">TIGR02678 family protein</fullName>
    </submittedName>
</protein>
<proteinExistence type="predicted"/>
<dbReference type="RefSeq" id="WP_237383503.1">
    <property type="nucleotide sequence ID" value="NZ_CP071793.1"/>
</dbReference>
<dbReference type="AlphaFoldDB" id="A0A8A4TV46"/>
<reference evidence="1" key="1">
    <citation type="submission" date="2021-03" db="EMBL/GenBank/DDBJ databases">
        <title>Acanthopleuribacteraceae sp. M133.</title>
        <authorList>
            <person name="Wang G."/>
        </authorList>
    </citation>
    <scope>NUCLEOTIDE SEQUENCE</scope>
    <source>
        <strain evidence="1">M133</strain>
    </source>
</reference>
<keyword evidence="2" id="KW-1185">Reference proteome</keyword>
<sequence>MSEDFRRRKFDEDDREAVRLLLEHFWILRDRMPAEYSFVRSRLPHLKHYFLDRYGYRIIDHRHFIKLEKIPATPRAWMGIESLTSRRDYVVLCCLLAFLDERQVDEQFLLSQVCEVVKELYPGEEDADPESPRAPLNWESWEHRKSLVRVLNLAVSRGLVRQVDGQVERFARDAESEVLYEVPVVARYFPISYPQELSRFHTLADLLAGTDHVEDRLQSRRHRLHRELLLTPAFFRHEAEPEDFAYLRSQRNRMRDDFENRTPYRMALSKHTAMLVVHEQSHRHHTFPNKKSITDLMLLFAATVRDAFEATTPELDAEGRWPITTVTMENLLHQCREKTAHGWSKAHRELSPAQFGKLLRRELRDWNMIVEAPEQAMVYLCPTLVRLVGRYPSEFTAQHTEEGKKTGKRRSKEKA</sequence>
<accession>A0A8A4TV46</accession>
<evidence type="ECO:0000313" key="2">
    <source>
        <dbReference type="Proteomes" id="UP000663929"/>
    </source>
</evidence>
<dbReference type="EMBL" id="CP071793">
    <property type="protein sequence ID" value="QTD53400.1"/>
    <property type="molecule type" value="Genomic_DNA"/>
</dbReference>
<dbReference type="Proteomes" id="UP000663929">
    <property type="component" value="Chromosome"/>
</dbReference>
<dbReference type="KEGG" id="scor:J3U87_13175"/>
<dbReference type="Pfam" id="PF09661">
    <property type="entry name" value="DUF2398"/>
    <property type="match status" value="1"/>
</dbReference>
<name>A0A8A4TV46_SULCO</name>
<gene>
    <name evidence="1" type="ORF">J3U87_13175</name>
</gene>